<reference evidence="4" key="1">
    <citation type="journal article" date="2019" name="Int. J. Syst. Evol. Microbiol.">
        <title>The Global Catalogue of Microorganisms (GCM) 10K type strain sequencing project: providing services to taxonomists for standard genome sequencing and annotation.</title>
        <authorList>
            <consortium name="The Broad Institute Genomics Platform"/>
            <consortium name="The Broad Institute Genome Sequencing Center for Infectious Disease"/>
            <person name="Wu L."/>
            <person name="Ma J."/>
        </authorList>
    </citation>
    <scope>NUCLEOTIDE SEQUENCE [LARGE SCALE GENOMIC DNA]</scope>
    <source>
        <strain evidence="4">CCUG 43117</strain>
    </source>
</reference>
<name>A0ABW0P5B6_9HYPH</name>
<dbReference type="Gene3D" id="2.60.40.10">
    <property type="entry name" value="Immunoglobulins"/>
    <property type="match status" value="1"/>
</dbReference>
<keyword evidence="1" id="KW-0812">Transmembrane</keyword>
<keyword evidence="1" id="KW-1133">Transmembrane helix</keyword>
<keyword evidence="4" id="KW-1185">Reference proteome</keyword>
<comment type="caution">
    <text evidence="3">The sequence shown here is derived from an EMBL/GenBank/DDBJ whole genome shotgun (WGS) entry which is preliminary data.</text>
</comment>
<dbReference type="InterPro" id="IPR013783">
    <property type="entry name" value="Ig-like_fold"/>
</dbReference>
<dbReference type="Proteomes" id="UP001596060">
    <property type="component" value="Unassembled WGS sequence"/>
</dbReference>
<keyword evidence="1" id="KW-0472">Membrane</keyword>
<evidence type="ECO:0000256" key="1">
    <source>
        <dbReference type="SAM" id="Phobius"/>
    </source>
</evidence>
<feature type="transmembrane region" description="Helical" evidence="1">
    <location>
        <begin position="23"/>
        <end position="42"/>
    </location>
</feature>
<evidence type="ECO:0000313" key="3">
    <source>
        <dbReference type="EMBL" id="MFC5507528.1"/>
    </source>
</evidence>
<dbReference type="Pfam" id="PF13400">
    <property type="entry name" value="Tad"/>
    <property type="match status" value="1"/>
</dbReference>
<accession>A0ABW0P5B6</accession>
<dbReference type="RefSeq" id="WP_377817463.1">
    <property type="nucleotide sequence ID" value="NZ_JBHSLU010000063.1"/>
</dbReference>
<evidence type="ECO:0000259" key="2">
    <source>
        <dbReference type="Pfam" id="PF13400"/>
    </source>
</evidence>
<proteinExistence type="predicted"/>
<dbReference type="EMBL" id="JBHSLU010000063">
    <property type="protein sequence ID" value="MFC5507528.1"/>
    <property type="molecule type" value="Genomic_DNA"/>
</dbReference>
<feature type="domain" description="Putative Flp pilus-assembly TadG-like N-terminal" evidence="2">
    <location>
        <begin position="21"/>
        <end position="62"/>
    </location>
</feature>
<gene>
    <name evidence="3" type="ORF">ACFPN9_20000</name>
</gene>
<organism evidence="3 4">
    <name type="scientific">Bosea massiliensis</name>
    <dbReference type="NCBI Taxonomy" id="151419"/>
    <lineage>
        <taxon>Bacteria</taxon>
        <taxon>Pseudomonadati</taxon>
        <taxon>Pseudomonadota</taxon>
        <taxon>Alphaproteobacteria</taxon>
        <taxon>Hyphomicrobiales</taxon>
        <taxon>Boseaceae</taxon>
        <taxon>Bosea</taxon>
    </lineage>
</organism>
<dbReference type="InterPro" id="IPR028087">
    <property type="entry name" value="Tad_N"/>
</dbReference>
<protein>
    <submittedName>
        <fullName evidence="3">Pilus assembly protein TadG-related protein</fullName>
    </submittedName>
</protein>
<evidence type="ECO:0000313" key="4">
    <source>
        <dbReference type="Proteomes" id="UP001596060"/>
    </source>
</evidence>
<sequence>MRSPRLKLLAGAATFPSNNEGNVAIIFAIALPIIVGTIGGGIDLARASKMRAALTHAVDSTAARIEETRISCPRDSSSRNTDITNCTTRDGEKLTTFAARHITAEFQGAGFDSKVQIGPTVSLNPTNNRVILTATSSYSCTLVKLLSSSCDINVGSRSNTPAGSENAVAAMSLSAPTQAEIWIDEYGSPALPTRLSAKGGKSPYQFAIGPNLPEGLQLDPVSGSITGKPSAIPCDLDCKPQIRKIAVTAFDSSSPNRMAASGVVTYQIIHPLKVEIKQTQQGNVSSLETIRTGGKPPFQYMCMTPLLNTTCDTATGKIVRFGTASGGEITITVTDARGKSATAKANISP</sequence>